<protein>
    <submittedName>
        <fullName evidence="2">Uncharacterized protein</fullName>
    </submittedName>
</protein>
<dbReference type="AlphaFoldDB" id="A0A8H2WWG2"/>
<accession>A0A8H2WWG2</accession>
<evidence type="ECO:0000256" key="1">
    <source>
        <dbReference type="SAM" id="MobiDB-lite"/>
    </source>
</evidence>
<proteinExistence type="predicted"/>
<dbReference type="EMBL" id="CAJMXA010000018">
    <property type="protein sequence ID" value="CAE6411401.1"/>
    <property type="molecule type" value="Genomic_DNA"/>
</dbReference>
<gene>
    <name evidence="2" type="ORF">RDB_LOCUS1418</name>
</gene>
<sequence>MAAAYVSPPHSPIETCSNAAPSPEAVMAALNQPPPTLREILSAYSAKGEGDREMLIALLQAKAAEDTRIANLAKLQEQVIQMQMTALRAHVQSSLAKRPQPTERHERRSPVSPSPPARSHRSRTPVRSRAHPYSRPTDEHPLWRGRKSWDVSVSDERTTSEDGADY</sequence>
<evidence type="ECO:0000313" key="2">
    <source>
        <dbReference type="EMBL" id="CAE6411401.1"/>
    </source>
</evidence>
<feature type="compositionally biased region" description="Basic residues" evidence="1">
    <location>
        <begin position="118"/>
        <end position="132"/>
    </location>
</feature>
<comment type="caution">
    <text evidence="2">The sequence shown here is derived from an EMBL/GenBank/DDBJ whole genome shotgun (WGS) entry which is preliminary data.</text>
</comment>
<organism evidence="2 3">
    <name type="scientific">Rhizoctonia solani</name>
    <dbReference type="NCBI Taxonomy" id="456999"/>
    <lineage>
        <taxon>Eukaryota</taxon>
        <taxon>Fungi</taxon>
        <taxon>Dikarya</taxon>
        <taxon>Basidiomycota</taxon>
        <taxon>Agaricomycotina</taxon>
        <taxon>Agaricomycetes</taxon>
        <taxon>Cantharellales</taxon>
        <taxon>Ceratobasidiaceae</taxon>
        <taxon>Rhizoctonia</taxon>
    </lineage>
</organism>
<feature type="region of interest" description="Disordered" evidence="1">
    <location>
        <begin position="90"/>
        <end position="166"/>
    </location>
</feature>
<feature type="compositionally biased region" description="Basic and acidic residues" evidence="1">
    <location>
        <begin position="100"/>
        <end position="109"/>
    </location>
</feature>
<name>A0A8H2WWG2_9AGAM</name>
<reference evidence="2" key="1">
    <citation type="submission" date="2021-01" db="EMBL/GenBank/DDBJ databases">
        <authorList>
            <person name="Kaushik A."/>
        </authorList>
    </citation>
    <scope>NUCLEOTIDE SEQUENCE</scope>
    <source>
        <strain evidence="2">AG6-10EEA</strain>
    </source>
</reference>
<evidence type="ECO:0000313" key="3">
    <source>
        <dbReference type="Proteomes" id="UP000663853"/>
    </source>
</evidence>
<dbReference type="Proteomes" id="UP000663853">
    <property type="component" value="Unassembled WGS sequence"/>
</dbReference>